<dbReference type="AlphaFoldDB" id="A0AA39XIW4"/>
<reference evidence="2" key="1">
    <citation type="submission" date="2023-06" db="EMBL/GenBank/DDBJ databases">
        <title>Genome-scale phylogeny and comparative genomics of the fungal order Sordariales.</title>
        <authorList>
            <consortium name="Lawrence Berkeley National Laboratory"/>
            <person name="Hensen N."/>
            <person name="Bonometti L."/>
            <person name="Westerberg I."/>
            <person name="Brannstrom I.O."/>
            <person name="Guillou S."/>
            <person name="Cros-Aarteil S."/>
            <person name="Calhoun S."/>
            <person name="Haridas S."/>
            <person name="Kuo A."/>
            <person name="Mondo S."/>
            <person name="Pangilinan J."/>
            <person name="Riley R."/>
            <person name="LaButti K."/>
            <person name="Andreopoulos B."/>
            <person name="Lipzen A."/>
            <person name="Chen C."/>
            <person name="Yanf M."/>
            <person name="Daum C."/>
            <person name="Ng V."/>
            <person name="Clum A."/>
            <person name="Steindorff A."/>
            <person name="Ohm R."/>
            <person name="Martin F."/>
            <person name="Silar P."/>
            <person name="Natvig D."/>
            <person name="Lalanne C."/>
            <person name="Gautier V."/>
            <person name="Ament-velasquez S.L."/>
            <person name="Kruys A."/>
            <person name="Hutchinson M.I."/>
            <person name="Powell A.J."/>
            <person name="Barry K."/>
            <person name="Miller A.N."/>
            <person name="Grigoriev I.V."/>
            <person name="Debuchy R."/>
            <person name="Gladieux P."/>
            <person name="Thoren M.H."/>
            <person name="Johannesson H."/>
        </authorList>
    </citation>
    <scope>NUCLEOTIDE SEQUENCE</scope>
    <source>
        <strain evidence="2">SMH3391-2</strain>
    </source>
</reference>
<dbReference type="Proteomes" id="UP001174934">
    <property type="component" value="Unassembled WGS sequence"/>
</dbReference>
<keyword evidence="3" id="KW-1185">Reference proteome</keyword>
<evidence type="ECO:0000313" key="2">
    <source>
        <dbReference type="EMBL" id="KAK0634421.1"/>
    </source>
</evidence>
<gene>
    <name evidence="2" type="ORF">B0T17DRAFT_502082</name>
</gene>
<accession>A0AA39XIW4</accession>
<evidence type="ECO:0000313" key="3">
    <source>
        <dbReference type="Proteomes" id="UP001174934"/>
    </source>
</evidence>
<comment type="caution">
    <text evidence="2">The sequence shown here is derived from an EMBL/GenBank/DDBJ whole genome shotgun (WGS) entry which is preliminary data.</text>
</comment>
<organism evidence="2 3">
    <name type="scientific">Bombardia bombarda</name>
    <dbReference type="NCBI Taxonomy" id="252184"/>
    <lineage>
        <taxon>Eukaryota</taxon>
        <taxon>Fungi</taxon>
        <taxon>Dikarya</taxon>
        <taxon>Ascomycota</taxon>
        <taxon>Pezizomycotina</taxon>
        <taxon>Sordariomycetes</taxon>
        <taxon>Sordariomycetidae</taxon>
        <taxon>Sordariales</taxon>
        <taxon>Lasiosphaeriaceae</taxon>
        <taxon>Bombardia</taxon>
    </lineage>
</organism>
<evidence type="ECO:0000256" key="1">
    <source>
        <dbReference type="SAM" id="MobiDB-lite"/>
    </source>
</evidence>
<dbReference type="EMBL" id="JAULSR010000001">
    <property type="protein sequence ID" value="KAK0634421.1"/>
    <property type="molecule type" value="Genomic_DNA"/>
</dbReference>
<proteinExistence type="predicted"/>
<name>A0AA39XIW4_9PEZI</name>
<sequence length="135" mass="14266">MLGELGPVGWTCGVVWWWLISRGVVFATIGNLLDVRALASLSMEGISLRCETYHNRPCNWVQGGEKSEATACRNLDWPKTDQEDCNGRAFSGAAMGPPAPGNLPSKSHGTSSGTLGAISRRLSSAAAAAAIAQHR</sequence>
<feature type="region of interest" description="Disordered" evidence="1">
    <location>
        <begin position="86"/>
        <end position="114"/>
    </location>
</feature>
<protein>
    <submittedName>
        <fullName evidence="2">Uncharacterized protein</fullName>
    </submittedName>
</protein>
<feature type="compositionally biased region" description="Polar residues" evidence="1">
    <location>
        <begin position="104"/>
        <end position="114"/>
    </location>
</feature>